<protein>
    <submittedName>
        <fullName evidence="1">Uncharacterized protein</fullName>
    </submittedName>
</protein>
<name>A0A0E9S0D0_ANGAN</name>
<reference evidence="1" key="1">
    <citation type="submission" date="2014-11" db="EMBL/GenBank/DDBJ databases">
        <authorList>
            <person name="Amaro Gonzalez C."/>
        </authorList>
    </citation>
    <scope>NUCLEOTIDE SEQUENCE</scope>
</reference>
<accession>A0A0E9S0D0</accession>
<sequence length="28" mass="3645">MRAFELKRRKCKCKMLKPRHLRYWLPRV</sequence>
<evidence type="ECO:0000313" key="1">
    <source>
        <dbReference type="EMBL" id="JAH33983.1"/>
    </source>
</evidence>
<dbReference type="AlphaFoldDB" id="A0A0E9S0D0"/>
<proteinExistence type="predicted"/>
<dbReference type="EMBL" id="GBXM01074594">
    <property type="protein sequence ID" value="JAH33983.1"/>
    <property type="molecule type" value="Transcribed_RNA"/>
</dbReference>
<organism evidence="1">
    <name type="scientific">Anguilla anguilla</name>
    <name type="common">European freshwater eel</name>
    <name type="synonym">Muraena anguilla</name>
    <dbReference type="NCBI Taxonomy" id="7936"/>
    <lineage>
        <taxon>Eukaryota</taxon>
        <taxon>Metazoa</taxon>
        <taxon>Chordata</taxon>
        <taxon>Craniata</taxon>
        <taxon>Vertebrata</taxon>
        <taxon>Euteleostomi</taxon>
        <taxon>Actinopterygii</taxon>
        <taxon>Neopterygii</taxon>
        <taxon>Teleostei</taxon>
        <taxon>Anguilliformes</taxon>
        <taxon>Anguillidae</taxon>
        <taxon>Anguilla</taxon>
    </lineage>
</organism>
<reference evidence="1" key="2">
    <citation type="journal article" date="2015" name="Fish Shellfish Immunol.">
        <title>Early steps in the European eel (Anguilla anguilla)-Vibrio vulnificus interaction in the gills: Role of the RtxA13 toxin.</title>
        <authorList>
            <person name="Callol A."/>
            <person name="Pajuelo D."/>
            <person name="Ebbesson L."/>
            <person name="Teles M."/>
            <person name="MacKenzie S."/>
            <person name="Amaro C."/>
        </authorList>
    </citation>
    <scope>NUCLEOTIDE SEQUENCE</scope>
</reference>